<evidence type="ECO:0000313" key="2">
    <source>
        <dbReference type="EMBL" id="KOO22283.1"/>
    </source>
</evidence>
<dbReference type="Proteomes" id="UP000037460">
    <property type="component" value="Unassembled WGS sequence"/>
</dbReference>
<dbReference type="EMBL" id="JWZX01003293">
    <property type="protein sequence ID" value="KOO22283.1"/>
    <property type="molecule type" value="Genomic_DNA"/>
</dbReference>
<proteinExistence type="predicted"/>
<evidence type="ECO:0000256" key="1">
    <source>
        <dbReference type="SAM" id="MobiDB-lite"/>
    </source>
</evidence>
<organism evidence="2 3">
    <name type="scientific">Chrysochromulina tobinii</name>
    <dbReference type="NCBI Taxonomy" id="1460289"/>
    <lineage>
        <taxon>Eukaryota</taxon>
        <taxon>Haptista</taxon>
        <taxon>Haptophyta</taxon>
        <taxon>Prymnesiophyceae</taxon>
        <taxon>Prymnesiales</taxon>
        <taxon>Chrysochromulinaceae</taxon>
        <taxon>Chrysochromulina</taxon>
    </lineage>
</organism>
<accession>A0A0M0J7S6</accession>
<name>A0A0M0J7S6_9EUKA</name>
<feature type="compositionally biased region" description="Basic and acidic residues" evidence="1">
    <location>
        <begin position="51"/>
        <end position="61"/>
    </location>
</feature>
<protein>
    <submittedName>
        <fullName evidence="2">Uncharacterized protein</fullName>
    </submittedName>
</protein>
<feature type="compositionally biased region" description="Low complexity" evidence="1">
    <location>
        <begin position="86"/>
        <end position="98"/>
    </location>
</feature>
<comment type="caution">
    <text evidence="2">The sequence shown here is derived from an EMBL/GenBank/DDBJ whole genome shotgun (WGS) entry which is preliminary data.</text>
</comment>
<evidence type="ECO:0000313" key="3">
    <source>
        <dbReference type="Proteomes" id="UP000037460"/>
    </source>
</evidence>
<keyword evidence="3" id="KW-1185">Reference proteome</keyword>
<sequence>MRSMGTNTPAPKKAPPSPHVDATFATRAWRQVHSPDWQADQPHEMWLQERETLKAKAKDEPITPPRARRTRVLTPGEVRALDRKQSAQGGAQSAQGGAFSLSPTSPGTAPTYGADDVMDGGAEGAAYYVERSVRNLGAERVTLPFSAHLSEVARGARPLAVTVPSSPASHAAHRSPRAQERFVSSGAARPLWDARALMKPGTLATEDLVEMMLAGADLAVLGREDHLFETTSETGVDEMPLD</sequence>
<gene>
    <name evidence="2" type="ORF">Ctob_005022</name>
</gene>
<dbReference type="AlphaFoldDB" id="A0A0M0J7S6"/>
<feature type="region of interest" description="Disordered" evidence="1">
    <location>
        <begin position="1"/>
        <end position="27"/>
    </location>
</feature>
<feature type="region of interest" description="Disordered" evidence="1">
    <location>
        <begin position="51"/>
        <end position="109"/>
    </location>
</feature>
<reference evidence="3" key="1">
    <citation type="journal article" date="2015" name="PLoS Genet.">
        <title>Genome Sequence and Transcriptome Analyses of Chrysochromulina tobin: Metabolic Tools for Enhanced Algal Fitness in the Prominent Order Prymnesiales (Haptophyceae).</title>
        <authorList>
            <person name="Hovde B.T."/>
            <person name="Deodato C.R."/>
            <person name="Hunsperger H.M."/>
            <person name="Ryken S.A."/>
            <person name="Yost W."/>
            <person name="Jha R.K."/>
            <person name="Patterson J."/>
            <person name="Monnat R.J. Jr."/>
            <person name="Barlow S.B."/>
            <person name="Starkenburg S.R."/>
            <person name="Cattolico R.A."/>
        </authorList>
    </citation>
    <scope>NUCLEOTIDE SEQUENCE</scope>
    <source>
        <strain evidence="3">CCMP291</strain>
    </source>
</reference>